<gene>
    <name evidence="2" type="ORF">M408DRAFT_31235</name>
</gene>
<evidence type="ECO:0008006" key="4">
    <source>
        <dbReference type="Google" id="ProtNLM"/>
    </source>
</evidence>
<name>A0A0C3A422_SERVB</name>
<dbReference type="STRING" id="933852.A0A0C3A422"/>
<dbReference type="Proteomes" id="UP000054097">
    <property type="component" value="Unassembled WGS sequence"/>
</dbReference>
<dbReference type="InterPro" id="IPR010816">
    <property type="entry name" value="Het-C"/>
</dbReference>
<proteinExistence type="predicted"/>
<protein>
    <recommendedName>
        <fullName evidence="4">Heme haloperoxidase family profile domain-containing protein</fullName>
    </recommendedName>
</protein>
<keyword evidence="3" id="KW-1185">Reference proteome</keyword>
<dbReference type="OrthoDB" id="2506204at2759"/>
<feature type="chain" id="PRO_5002160817" description="Heme haloperoxidase family profile domain-containing protein" evidence="1">
    <location>
        <begin position="25"/>
        <end position="315"/>
    </location>
</feature>
<organism evidence="2 3">
    <name type="scientific">Serendipita vermifera MAFF 305830</name>
    <dbReference type="NCBI Taxonomy" id="933852"/>
    <lineage>
        <taxon>Eukaryota</taxon>
        <taxon>Fungi</taxon>
        <taxon>Dikarya</taxon>
        <taxon>Basidiomycota</taxon>
        <taxon>Agaricomycotina</taxon>
        <taxon>Agaricomycetes</taxon>
        <taxon>Sebacinales</taxon>
        <taxon>Serendipitaceae</taxon>
        <taxon>Serendipita</taxon>
    </lineage>
</organism>
<dbReference type="PANTHER" id="PTHR14905">
    <property type="entry name" value="NG37"/>
    <property type="match status" value="1"/>
</dbReference>
<reference evidence="3" key="2">
    <citation type="submission" date="2015-01" db="EMBL/GenBank/DDBJ databases">
        <title>Evolutionary Origins and Diversification of the Mycorrhizal Mutualists.</title>
        <authorList>
            <consortium name="DOE Joint Genome Institute"/>
            <consortium name="Mycorrhizal Genomics Consortium"/>
            <person name="Kohler A."/>
            <person name="Kuo A."/>
            <person name="Nagy L.G."/>
            <person name="Floudas D."/>
            <person name="Copeland A."/>
            <person name="Barry K.W."/>
            <person name="Cichocki N."/>
            <person name="Veneault-Fourrey C."/>
            <person name="LaButti K."/>
            <person name="Lindquist E.A."/>
            <person name="Lipzen A."/>
            <person name="Lundell T."/>
            <person name="Morin E."/>
            <person name="Murat C."/>
            <person name="Riley R."/>
            <person name="Ohm R."/>
            <person name="Sun H."/>
            <person name="Tunlid A."/>
            <person name="Henrissat B."/>
            <person name="Grigoriev I.V."/>
            <person name="Hibbett D.S."/>
            <person name="Martin F."/>
        </authorList>
    </citation>
    <scope>NUCLEOTIDE SEQUENCE [LARGE SCALE GENOMIC DNA]</scope>
    <source>
        <strain evidence="3">MAFF 305830</strain>
    </source>
</reference>
<dbReference type="Pfam" id="PF07217">
    <property type="entry name" value="Het-C"/>
    <property type="match status" value="1"/>
</dbReference>
<sequence>MPSLLFWLLVIAFILAVLPTSAHAFGAGNLPSYGYLEDKAFRHGDIEDVLTELLKRTGGGLLKSGSKFKGLDVKRVYFGNWLRDYSQAVDVAGLKATSMQNILTICTVLGFLAHGFVTDEFEVTVERLGVYLPTEHIDNPKGYPDDARNYHPKLRGPVDPRELEIDLRTGMKNYIANEDGGWDTSKALIRRRLLECIEMGRRYRTSNVKADQYEAYRLLGTAMHTMEDFPAHSNFCELALVAMGHTQVFTHVGDQVRIRAPNGKTVAPLVTGTFGGDDFQHSLLGEAGDHISQSSISDLNDKMHSAKTKRSSECF</sequence>
<dbReference type="PANTHER" id="PTHR14905:SF7">
    <property type="entry name" value="VON WILLEBRAND FACTOR A DOMAIN-CONTAINING PROTEIN 7"/>
    <property type="match status" value="1"/>
</dbReference>
<reference evidence="2 3" key="1">
    <citation type="submission" date="2014-04" db="EMBL/GenBank/DDBJ databases">
        <authorList>
            <consortium name="DOE Joint Genome Institute"/>
            <person name="Kuo A."/>
            <person name="Zuccaro A."/>
            <person name="Kohler A."/>
            <person name="Nagy L.G."/>
            <person name="Floudas D."/>
            <person name="Copeland A."/>
            <person name="Barry K.W."/>
            <person name="Cichocki N."/>
            <person name="Veneault-Fourrey C."/>
            <person name="LaButti K."/>
            <person name="Lindquist E.A."/>
            <person name="Lipzen A."/>
            <person name="Lundell T."/>
            <person name="Morin E."/>
            <person name="Murat C."/>
            <person name="Sun H."/>
            <person name="Tunlid A."/>
            <person name="Henrissat B."/>
            <person name="Grigoriev I.V."/>
            <person name="Hibbett D.S."/>
            <person name="Martin F."/>
            <person name="Nordberg H.P."/>
            <person name="Cantor M.N."/>
            <person name="Hua S.X."/>
        </authorList>
    </citation>
    <scope>NUCLEOTIDE SEQUENCE [LARGE SCALE GENOMIC DNA]</scope>
    <source>
        <strain evidence="2 3">MAFF 305830</strain>
    </source>
</reference>
<accession>A0A0C3A422</accession>
<evidence type="ECO:0000313" key="2">
    <source>
        <dbReference type="EMBL" id="KIM19425.1"/>
    </source>
</evidence>
<dbReference type="InterPro" id="IPR052577">
    <property type="entry name" value="VWA7"/>
</dbReference>
<feature type="signal peptide" evidence="1">
    <location>
        <begin position="1"/>
        <end position="24"/>
    </location>
</feature>
<evidence type="ECO:0000256" key="1">
    <source>
        <dbReference type="SAM" id="SignalP"/>
    </source>
</evidence>
<evidence type="ECO:0000313" key="3">
    <source>
        <dbReference type="Proteomes" id="UP000054097"/>
    </source>
</evidence>
<keyword evidence="1" id="KW-0732">Signal</keyword>
<dbReference type="EMBL" id="KN824719">
    <property type="protein sequence ID" value="KIM19425.1"/>
    <property type="molecule type" value="Genomic_DNA"/>
</dbReference>
<dbReference type="HOGENOM" id="CLU_060052_0_0_1"/>
<dbReference type="AlphaFoldDB" id="A0A0C3A422"/>